<dbReference type="PANTHER" id="PTHR35936">
    <property type="entry name" value="MEMBRANE-BOUND LYTIC MUREIN TRANSGLYCOSYLASE F"/>
    <property type="match status" value="1"/>
</dbReference>
<evidence type="ECO:0000313" key="5">
    <source>
        <dbReference type="Proteomes" id="UP001597045"/>
    </source>
</evidence>
<dbReference type="SUPFAM" id="SSF53850">
    <property type="entry name" value="Periplasmic binding protein-like II"/>
    <property type="match status" value="1"/>
</dbReference>
<sequence length="153" mass="16723">MRHVLRGVALFLLLAIVLPAQANASAGQQQPVVRVGTEGTYPPFSFHEPGKQDLSGYDIEVIKAVAAKSGWRLEFVETQWDAIFPALDAGRIDVIANQVSVNDERKAKYGLSTPYTYSHGVIVRRKGDDRIKTLADLKGKTAAESATTNWAKV</sequence>
<feature type="signal peptide" evidence="2">
    <location>
        <begin position="1"/>
        <end position="22"/>
    </location>
</feature>
<dbReference type="Pfam" id="PF00497">
    <property type="entry name" value="SBP_bac_3"/>
    <property type="match status" value="1"/>
</dbReference>
<dbReference type="Proteomes" id="UP001597045">
    <property type="component" value="Unassembled WGS sequence"/>
</dbReference>
<accession>A0ABW3MHF0</accession>
<keyword evidence="5" id="KW-1185">Reference proteome</keyword>
<dbReference type="EMBL" id="JBHTIS010002578">
    <property type="protein sequence ID" value="MFD1050058.1"/>
    <property type="molecule type" value="Genomic_DNA"/>
</dbReference>
<feature type="chain" id="PRO_5045890069" evidence="2">
    <location>
        <begin position="23"/>
        <end position="153"/>
    </location>
</feature>
<dbReference type="InterPro" id="IPR001638">
    <property type="entry name" value="Solute-binding_3/MltF_N"/>
</dbReference>
<protein>
    <submittedName>
        <fullName evidence="4">Transporter substrate-binding domain-containing protein</fullName>
    </submittedName>
</protein>
<evidence type="ECO:0000259" key="3">
    <source>
        <dbReference type="SMART" id="SM00062"/>
    </source>
</evidence>
<evidence type="ECO:0000256" key="1">
    <source>
        <dbReference type="ARBA" id="ARBA00022729"/>
    </source>
</evidence>
<dbReference type="Gene3D" id="3.40.190.10">
    <property type="entry name" value="Periplasmic binding protein-like II"/>
    <property type="match status" value="2"/>
</dbReference>
<name>A0ABW3MHF0_9PSEU</name>
<organism evidence="4 5">
    <name type="scientific">Kibdelosporangium lantanae</name>
    <dbReference type="NCBI Taxonomy" id="1497396"/>
    <lineage>
        <taxon>Bacteria</taxon>
        <taxon>Bacillati</taxon>
        <taxon>Actinomycetota</taxon>
        <taxon>Actinomycetes</taxon>
        <taxon>Pseudonocardiales</taxon>
        <taxon>Pseudonocardiaceae</taxon>
        <taxon>Kibdelosporangium</taxon>
    </lineage>
</organism>
<proteinExistence type="predicted"/>
<evidence type="ECO:0000313" key="4">
    <source>
        <dbReference type="EMBL" id="MFD1050058.1"/>
    </source>
</evidence>
<comment type="caution">
    <text evidence="4">The sequence shown here is derived from an EMBL/GenBank/DDBJ whole genome shotgun (WGS) entry which is preliminary data.</text>
</comment>
<dbReference type="SMART" id="SM00062">
    <property type="entry name" value="PBPb"/>
    <property type="match status" value="1"/>
</dbReference>
<evidence type="ECO:0000256" key="2">
    <source>
        <dbReference type="SAM" id="SignalP"/>
    </source>
</evidence>
<gene>
    <name evidence="4" type="ORF">ACFQ1S_33280</name>
</gene>
<dbReference type="PANTHER" id="PTHR35936:SF19">
    <property type="entry name" value="AMINO-ACID-BINDING PROTEIN YXEM-RELATED"/>
    <property type="match status" value="1"/>
</dbReference>
<feature type="domain" description="Solute-binding protein family 3/N-terminal" evidence="3">
    <location>
        <begin position="32"/>
        <end position="153"/>
    </location>
</feature>
<keyword evidence="1 2" id="KW-0732">Signal</keyword>
<reference evidence="5" key="1">
    <citation type="journal article" date="2019" name="Int. J. Syst. Evol. Microbiol.">
        <title>The Global Catalogue of Microorganisms (GCM) 10K type strain sequencing project: providing services to taxonomists for standard genome sequencing and annotation.</title>
        <authorList>
            <consortium name="The Broad Institute Genomics Platform"/>
            <consortium name="The Broad Institute Genome Sequencing Center for Infectious Disease"/>
            <person name="Wu L."/>
            <person name="Ma J."/>
        </authorList>
    </citation>
    <scope>NUCLEOTIDE SEQUENCE [LARGE SCALE GENOMIC DNA]</scope>
    <source>
        <strain evidence="5">JCM 31486</strain>
    </source>
</reference>
<feature type="non-terminal residue" evidence="4">
    <location>
        <position position="153"/>
    </location>
</feature>